<dbReference type="NCBIfam" id="TIGR00539">
    <property type="entry name" value="hemN_rel"/>
    <property type="match status" value="1"/>
</dbReference>
<keyword evidence="9" id="KW-0963">Cytoplasm</keyword>
<dbReference type="SMART" id="SM00729">
    <property type="entry name" value="Elp3"/>
    <property type="match status" value="1"/>
</dbReference>
<dbReference type="InterPro" id="IPR034505">
    <property type="entry name" value="Coproporphyrinogen-III_oxidase"/>
</dbReference>
<dbReference type="Proteomes" id="UP000614239">
    <property type="component" value="Unassembled WGS sequence"/>
</dbReference>
<gene>
    <name evidence="11" type="ORF">GCM10011612_09540</name>
</gene>
<dbReference type="InterPro" id="IPR007197">
    <property type="entry name" value="rSAM"/>
</dbReference>
<reference evidence="11" key="2">
    <citation type="submission" date="2020-09" db="EMBL/GenBank/DDBJ databases">
        <authorList>
            <person name="Sun Q."/>
            <person name="Zhou Y."/>
        </authorList>
    </citation>
    <scope>NUCLEOTIDE SEQUENCE</scope>
    <source>
        <strain evidence="11">CGMCC 4.7372</strain>
    </source>
</reference>
<dbReference type="Gene3D" id="3.20.20.70">
    <property type="entry name" value="Aldolase class I"/>
    <property type="match status" value="1"/>
</dbReference>
<protein>
    <recommendedName>
        <fullName evidence="2 9">Heme chaperone HemW</fullName>
    </recommendedName>
</protein>
<dbReference type="RefSeq" id="WP_188640704.1">
    <property type="nucleotide sequence ID" value="NZ_BMNJ01000003.1"/>
</dbReference>
<dbReference type="InterPro" id="IPR013785">
    <property type="entry name" value="Aldolase_TIM"/>
</dbReference>
<comment type="similarity">
    <text evidence="1">Belongs to the anaerobic coproporphyrinogen-III oxidase family. HemW subfamily.</text>
</comment>
<keyword evidence="8 9" id="KW-0143">Chaperone</keyword>
<dbReference type="EMBL" id="BMNJ01000003">
    <property type="protein sequence ID" value="GGO97309.1"/>
    <property type="molecule type" value="Genomic_DNA"/>
</dbReference>
<dbReference type="GO" id="GO:0006779">
    <property type="term" value="P:porphyrin-containing compound biosynthetic process"/>
    <property type="evidence" value="ECO:0007669"/>
    <property type="project" value="InterPro"/>
</dbReference>
<dbReference type="PROSITE" id="PS51918">
    <property type="entry name" value="RADICAL_SAM"/>
    <property type="match status" value="1"/>
</dbReference>
<name>A0A8H9H8Q3_9ACTO</name>
<dbReference type="SFLD" id="SFLDF00562">
    <property type="entry name" value="HemN-like__clustered_with_heat"/>
    <property type="match status" value="1"/>
</dbReference>
<evidence type="ECO:0000256" key="7">
    <source>
        <dbReference type="ARBA" id="ARBA00023014"/>
    </source>
</evidence>
<keyword evidence="7 9" id="KW-0411">Iron-sulfur</keyword>
<dbReference type="GO" id="GO:0046872">
    <property type="term" value="F:metal ion binding"/>
    <property type="evidence" value="ECO:0007669"/>
    <property type="project" value="UniProtKB-UniRule"/>
</dbReference>
<keyword evidence="3 9" id="KW-0349">Heme</keyword>
<dbReference type="InterPro" id="IPR058240">
    <property type="entry name" value="rSAM_sf"/>
</dbReference>
<keyword evidence="12" id="KW-1185">Reference proteome</keyword>
<sequence>MSPAQPVGAPLVDGLPPEVAAPAPGARCGAAGPGRADGAARPFSVYLHVPYCRVRCGYCDFNTYTNLHMGQGASAVDYVSTLAAELRTARAAMDDAGLPARRAATVFVGGGTPTMLPPSDLAAMIGLVREAFGLDEGAEVTTEANPDSVDEAGLAALAEAGFTRVSFGMQSAVPHVLRALDRTHEPSRVPLVVDWARRAGLGTSLDLIYGAPGESLEDWERSLEAAVEIGPDHLSAYGLVIEEGTRMWAQVRRGELPMPSDDDEAAKYELADRLLASAGYEWYEISNWALPGHECRHNRAYWQDWDWWGAGPGAHSHLGDVRLWNAKHPLVWAAQALSGRLPVAGHEVIDADSRLLERVMLGIRLREGIALAQLGEPGEVGGDEPGSGAGRAPRRLVPVVGRLVADGLLDGAAALRGRAILTLRGRLMADTVTRALTA</sequence>
<comment type="subcellular location">
    <subcellularLocation>
        <location evidence="9">Cytoplasm</location>
    </subcellularLocation>
</comment>
<dbReference type="SUPFAM" id="SSF102114">
    <property type="entry name" value="Radical SAM enzymes"/>
    <property type="match status" value="1"/>
</dbReference>
<dbReference type="AlphaFoldDB" id="A0A8H9H8Q3"/>
<keyword evidence="6 9" id="KW-0408">Iron</keyword>
<evidence type="ECO:0000256" key="3">
    <source>
        <dbReference type="ARBA" id="ARBA00022617"/>
    </source>
</evidence>
<dbReference type="InterPro" id="IPR006638">
    <property type="entry name" value="Elp3/MiaA/NifB-like_rSAM"/>
</dbReference>
<dbReference type="PANTHER" id="PTHR13932">
    <property type="entry name" value="COPROPORPHYRINIGEN III OXIDASE"/>
    <property type="match status" value="1"/>
</dbReference>
<evidence type="ECO:0000256" key="5">
    <source>
        <dbReference type="ARBA" id="ARBA00022723"/>
    </source>
</evidence>
<organism evidence="11 12">
    <name type="scientific">Actinomyces gaoshouyii</name>
    <dbReference type="NCBI Taxonomy" id="1960083"/>
    <lineage>
        <taxon>Bacteria</taxon>
        <taxon>Bacillati</taxon>
        <taxon>Actinomycetota</taxon>
        <taxon>Actinomycetes</taxon>
        <taxon>Actinomycetales</taxon>
        <taxon>Actinomycetaceae</taxon>
        <taxon>Actinomyces</taxon>
    </lineage>
</organism>
<accession>A0A8H9H8Q3</accession>
<dbReference type="GO" id="GO:0005737">
    <property type="term" value="C:cytoplasm"/>
    <property type="evidence" value="ECO:0007669"/>
    <property type="project" value="UniProtKB-SubCell"/>
</dbReference>
<evidence type="ECO:0000256" key="2">
    <source>
        <dbReference type="ARBA" id="ARBA00017228"/>
    </source>
</evidence>
<proteinExistence type="inferred from homology"/>
<reference evidence="11" key="1">
    <citation type="journal article" date="2014" name="Int. J. Syst. Evol. Microbiol.">
        <title>Complete genome sequence of Corynebacterium casei LMG S-19264T (=DSM 44701T), isolated from a smear-ripened cheese.</title>
        <authorList>
            <consortium name="US DOE Joint Genome Institute (JGI-PGF)"/>
            <person name="Walter F."/>
            <person name="Albersmeier A."/>
            <person name="Kalinowski J."/>
            <person name="Ruckert C."/>
        </authorList>
    </citation>
    <scope>NUCLEOTIDE SEQUENCE</scope>
    <source>
        <strain evidence="11">CGMCC 4.7372</strain>
    </source>
</reference>
<evidence type="ECO:0000313" key="12">
    <source>
        <dbReference type="Proteomes" id="UP000614239"/>
    </source>
</evidence>
<dbReference type="Pfam" id="PF04055">
    <property type="entry name" value="Radical_SAM"/>
    <property type="match status" value="1"/>
</dbReference>
<evidence type="ECO:0000313" key="11">
    <source>
        <dbReference type="EMBL" id="GGO97309.1"/>
    </source>
</evidence>
<dbReference type="GO" id="GO:0051539">
    <property type="term" value="F:4 iron, 4 sulfur cluster binding"/>
    <property type="evidence" value="ECO:0007669"/>
    <property type="project" value="UniProtKB-UniRule"/>
</dbReference>
<dbReference type="SFLD" id="SFLDS00029">
    <property type="entry name" value="Radical_SAM"/>
    <property type="match status" value="1"/>
</dbReference>
<evidence type="ECO:0000256" key="9">
    <source>
        <dbReference type="RuleBase" id="RU364116"/>
    </source>
</evidence>
<dbReference type="GO" id="GO:0004109">
    <property type="term" value="F:coproporphyrinogen oxidase activity"/>
    <property type="evidence" value="ECO:0007669"/>
    <property type="project" value="InterPro"/>
</dbReference>
<keyword evidence="9" id="KW-0004">4Fe-4S</keyword>
<keyword evidence="4 9" id="KW-0949">S-adenosyl-L-methionine</keyword>
<evidence type="ECO:0000256" key="6">
    <source>
        <dbReference type="ARBA" id="ARBA00023004"/>
    </source>
</evidence>
<evidence type="ECO:0000256" key="4">
    <source>
        <dbReference type="ARBA" id="ARBA00022691"/>
    </source>
</evidence>
<feature type="domain" description="Radical SAM core" evidence="10">
    <location>
        <begin position="37"/>
        <end position="281"/>
    </location>
</feature>
<dbReference type="CDD" id="cd01335">
    <property type="entry name" value="Radical_SAM"/>
    <property type="match status" value="1"/>
</dbReference>
<dbReference type="SFLD" id="SFLDG01065">
    <property type="entry name" value="anaerobic_coproporphyrinogen-I"/>
    <property type="match status" value="1"/>
</dbReference>
<comment type="caution">
    <text evidence="11">The sequence shown here is derived from an EMBL/GenBank/DDBJ whole genome shotgun (WGS) entry which is preliminary data.</text>
</comment>
<keyword evidence="5 9" id="KW-0479">Metal-binding</keyword>
<dbReference type="PANTHER" id="PTHR13932:SF5">
    <property type="entry name" value="RADICAL S-ADENOSYL METHIONINE DOMAIN-CONTAINING PROTEIN 1, MITOCHONDRIAL"/>
    <property type="match status" value="1"/>
</dbReference>
<comment type="function">
    <text evidence="9">Probably acts as a heme chaperone, transferring heme to an unknown acceptor. Binds one molecule of heme per monomer, possibly covalently. Binds 1 [4Fe-4S] cluster. The cluster is coordinated with 3 cysteines and an exchangeable S-adenosyl-L-methionine.</text>
</comment>
<evidence type="ECO:0000256" key="1">
    <source>
        <dbReference type="ARBA" id="ARBA00006100"/>
    </source>
</evidence>
<evidence type="ECO:0000259" key="10">
    <source>
        <dbReference type="PROSITE" id="PS51918"/>
    </source>
</evidence>
<evidence type="ECO:0000256" key="8">
    <source>
        <dbReference type="ARBA" id="ARBA00023186"/>
    </source>
</evidence>
<dbReference type="InterPro" id="IPR004559">
    <property type="entry name" value="HemW-like"/>
</dbReference>